<keyword evidence="8 10" id="KW-0807">Transducer</keyword>
<accession>A0A518VEQ9</accession>
<keyword evidence="5 11" id="KW-0812">Transmembrane</keyword>
<keyword evidence="2" id="KW-1003">Cell membrane</keyword>
<dbReference type="PANTHER" id="PTHR32089">
    <property type="entry name" value="METHYL-ACCEPTING CHEMOTAXIS PROTEIN MCPB"/>
    <property type="match status" value="1"/>
</dbReference>
<dbReference type="Pfam" id="PF00672">
    <property type="entry name" value="HAMP"/>
    <property type="match status" value="1"/>
</dbReference>
<dbReference type="EMBL" id="CP033464">
    <property type="protein sequence ID" value="QDX95485.1"/>
    <property type="molecule type" value="Genomic_DNA"/>
</dbReference>
<dbReference type="SMART" id="SM00304">
    <property type="entry name" value="HAMP"/>
    <property type="match status" value="1"/>
</dbReference>
<dbReference type="Pfam" id="PF00015">
    <property type="entry name" value="MCPsignal"/>
    <property type="match status" value="1"/>
</dbReference>
<keyword evidence="7 11" id="KW-0472">Membrane</keyword>
<evidence type="ECO:0000313" key="14">
    <source>
        <dbReference type="EMBL" id="QDX95485.1"/>
    </source>
</evidence>
<evidence type="ECO:0000256" key="7">
    <source>
        <dbReference type="ARBA" id="ARBA00023136"/>
    </source>
</evidence>
<dbReference type="PROSITE" id="PS50885">
    <property type="entry name" value="HAMP"/>
    <property type="match status" value="1"/>
</dbReference>
<gene>
    <name evidence="14" type="ORF">EEL30_26415</name>
</gene>
<dbReference type="Gene3D" id="1.10.287.950">
    <property type="entry name" value="Methyl-accepting chemotaxis protein"/>
    <property type="match status" value="1"/>
</dbReference>
<dbReference type="PROSITE" id="PS50111">
    <property type="entry name" value="CHEMOTAXIS_TRANSDUC_2"/>
    <property type="match status" value="1"/>
</dbReference>
<dbReference type="Gene3D" id="6.10.340.10">
    <property type="match status" value="1"/>
</dbReference>
<dbReference type="InterPro" id="IPR004089">
    <property type="entry name" value="MCPsignal_dom"/>
</dbReference>
<evidence type="ECO:0000256" key="6">
    <source>
        <dbReference type="ARBA" id="ARBA00022989"/>
    </source>
</evidence>
<evidence type="ECO:0000256" key="1">
    <source>
        <dbReference type="ARBA" id="ARBA00004651"/>
    </source>
</evidence>
<comment type="subcellular location">
    <subcellularLocation>
        <location evidence="1">Cell membrane</location>
        <topology evidence="1">Multi-pass membrane protein</topology>
    </subcellularLocation>
</comment>
<evidence type="ECO:0000259" key="13">
    <source>
        <dbReference type="PROSITE" id="PS50885"/>
    </source>
</evidence>
<feature type="domain" description="Methyl-accepting transducer" evidence="12">
    <location>
        <begin position="377"/>
        <end position="614"/>
    </location>
</feature>
<dbReference type="GO" id="GO:0007165">
    <property type="term" value="P:signal transduction"/>
    <property type="evidence" value="ECO:0007669"/>
    <property type="project" value="UniProtKB-KW"/>
</dbReference>
<dbReference type="SUPFAM" id="SSF58104">
    <property type="entry name" value="Methyl-accepting chemotaxis protein (MCP) signaling domain"/>
    <property type="match status" value="1"/>
</dbReference>
<dbReference type="InterPro" id="IPR029151">
    <property type="entry name" value="Sensor-like_sf"/>
</dbReference>
<dbReference type="PANTHER" id="PTHR32089:SF114">
    <property type="entry name" value="METHYL-ACCEPTING CHEMOTAXIS PROTEIN MCPB"/>
    <property type="match status" value="1"/>
</dbReference>
<keyword evidence="4" id="KW-0145">Chemotaxis</keyword>
<evidence type="ECO:0000256" key="8">
    <source>
        <dbReference type="ARBA" id="ARBA00023224"/>
    </source>
</evidence>
<evidence type="ECO:0000256" key="3">
    <source>
        <dbReference type="ARBA" id="ARBA00022481"/>
    </source>
</evidence>
<proteinExistence type="inferred from homology"/>
<evidence type="ECO:0000256" key="10">
    <source>
        <dbReference type="PROSITE-ProRule" id="PRU00284"/>
    </source>
</evidence>
<evidence type="ECO:0000259" key="12">
    <source>
        <dbReference type="PROSITE" id="PS50111"/>
    </source>
</evidence>
<dbReference type="Pfam" id="PF02743">
    <property type="entry name" value="dCache_1"/>
    <property type="match status" value="1"/>
</dbReference>
<dbReference type="SMART" id="SM00283">
    <property type="entry name" value="MA"/>
    <property type="match status" value="1"/>
</dbReference>
<dbReference type="OrthoDB" id="243053at2"/>
<evidence type="ECO:0000256" key="4">
    <source>
        <dbReference type="ARBA" id="ARBA00022500"/>
    </source>
</evidence>
<keyword evidence="6 11" id="KW-1133">Transmembrane helix</keyword>
<name>A0A518VEQ9_BRELA</name>
<feature type="transmembrane region" description="Helical" evidence="11">
    <location>
        <begin position="20"/>
        <end position="42"/>
    </location>
</feature>
<dbReference type="AlphaFoldDB" id="A0A518VEQ9"/>
<keyword evidence="15" id="KW-1185">Reference proteome</keyword>
<dbReference type="GO" id="GO:0006935">
    <property type="term" value="P:chemotaxis"/>
    <property type="evidence" value="ECO:0007669"/>
    <property type="project" value="UniProtKB-KW"/>
</dbReference>
<dbReference type="InterPro" id="IPR003660">
    <property type="entry name" value="HAMP_dom"/>
</dbReference>
<feature type="transmembrane region" description="Helical" evidence="11">
    <location>
        <begin position="287"/>
        <end position="305"/>
    </location>
</feature>
<dbReference type="GO" id="GO:0005886">
    <property type="term" value="C:plasma membrane"/>
    <property type="evidence" value="ECO:0007669"/>
    <property type="project" value="UniProtKB-SubCell"/>
</dbReference>
<evidence type="ECO:0000256" key="2">
    <source>
        <dbReference type="ARBA" id="ARBA00022475"/>
    </source>
</evidence>
<dbReference type="InterPro" id="IPR033479">
    <property type="entry name" value="dCache_1"/>
</dbReference>
<organism evidence="14 15">
    <name type="scientific">Brevibacillus laterosporus</name>
    <name type="common">Bacillus laterosporus</name>
    <dbReference type="NCBI Taxonomy" id="1465"/>
    <lineage>
        <taxon>Bacteria</taxon>
        <taxon>Bacillati</taxon>
        <taxon>Bacillota</taxon>
        <taxon>Bacilli</taxon>
        <taxon>Bacillales</taxon>
        <taxon>Paenibacillaceae</taxon>
        <taxon>Brevibacillus</taxon>
    </lineage>
</organism>
<keyword evidence="3" id="KW-0488">Methylation</keyword>
<dbReference type="SUPFAM" id="SSF103190">
    <property type="entry name" value="Sensory domain-like"/>
    <property type="match status" value="1"/>
</dbReference>
<feature type="domain" description="HAMP" evidence="13">
    <location>
        <begin position="306"/>
        <end position="358"/>
    </location>
</feature>
<evidence type="ECO:0000256" key="5">
    <source>
        <dbReference type="ARBA" id="ARBA00022692"/>
    </source>
</evidence>
<protein>
    <submittedName>
        <fullName evidence="14">Methyl-accepting chemotaxis protein</fullName>
    </submittedName>
</protein>
<dbReference type="CDD" id="cd06225">
    <property type="entry name" value="HAMP"/>
    <property type="match status" value="1"/>
</dbReference>
<dbReference type="CDD" id="cd12912">
    <property type="entry name" value="PDC2_MCP_like"/>
    <property type="match status" value="1"/>
</dbReference>
<dbReference type="Gene3D" id="3.30.450.20">
    <property type="entry name" value="PAS domain"/>
    <property type="match status" value="2"/>
</dbReference>
<comment type="similarity">
    <text evidence="9">Belongs to the methyl-accepting chemotaxis (MCP) protein family.</text>
</comment>
<evidence type="ECO:0000256" key="9">
    <source>
        <dbReference type="ARBA" id="ARBA00029447"/>
    </source>
</evidence>
<evidence type="ECO:0000313" key="15">
    <source>
        <dbReference type="Proteomes" id="UP000319432"/>
    </source>
</evidence>
<evidence type="ECO:0000256" key="11">
    <source>
        <dbReference type="SAM" id="Phobius"/>
    </source>
</evidence>
<dbReference type="Proteomes" id="UP000319432">
    <property type="component" value="Chromosome"/>
</dbReference>
<dbReference type="CDD" id="cd11386">
    <property type="entry name" value="MCP_signal"/>
    <property type="match status" value="1"/>
</dbReference>
<reference evidence="14 15" key="1">
    <citation type="submission" date="2018-11" db="EMBL/GenBank/DDBJ databases">
        <title>Phylogenetic determinants of toxin gene distribution in genomes of Brevibacillus laterosporus.</title>
        <authorList>
            <person name="Glare T.R."/>
            <person name="Durrant A."/>
            <person name="Berry C."/>
            <person name="Palma L."/>
            <person name="Ormskirk M."/>
            <person name="Cox M.O."/>
        </authorList>
    </citation>
    <scope>NUCLEOTIDE SEQUENCE [LARGE SCALE GENOMIC DNA]</scope>
    <source>
        <strain evidence="14 15">1821L</strain>
    </source>
</reference>
<sequence length="666" mass="73106">MKWLDIRSRIFNRKTLRSKLMFLIIAVLLLQGVLIGYSSFYISKWQLEQKLEGAADSSVSLLNQAIDQIIQLEIANLNTLVEQITSRQIDEQSPELRKIMEDFAKQHPEIEIVTVGNQNGAWMKAPDPGKQEYDPRTRDWYKQVIQDPSTIAINDPVVSMTTNHYILNIGKALPDGQGALSISLSLNTIHELVKGVKFGSEGYAYLLDRTNKLMSHPIHPIGKQVEGEHYDTMQSIDKGWVSYDSSENGEKRKALFETNSLTGWKIVGVLPSEEYVKASAPILNQTGFILVVFLVAASILVFIWTSKITKPLALLAASAKRVSEGYLDEKVNINLEDEIGQLATNYNEMVDSLKGIVTEVMETSNQLAASSQQMTASTMQNAKAVEYVTELVEESANGSKTQAIATSESARTMEEMSTGIYKIAESANGIVDSSAKTTEDVQNGNQKVVLVTEQMEAIRQSVEESAGIMEQLQKYSGQISEMSTAIIGIAEQTNLLSLNAAIEAARAGEQGRGFAVVANEVRKLADQSKQTADRIQEIIIRVTSLTQNASEVMKSKVYEDVKKGIIVTSEAREAFTNIQASTQHIVEQIHDVSAITEQMSASAEEVSASMHEIAQIAQGMAASSQGVTAASEEQLASMEEITSSATALTQMAEGMQRAVEKFKVKE</sequence>